<dbReference type="InterPro" id="IPR004305">
    <property type="entry name" value="Thiaminase-2/PQQC"/>
</dbReference>
<name>A0A369KDP3_HYPMA</name>
<sequence length="261" mass="29347">MNASLSITQHLGSRTCAPVYSSATRTHPFLISAANGTLTSSTLSFWLAQDRIYAAHAYPRFIGSLISRIPLGQNTLPSAVSQRILDVLVYALQNVLREVAFFDEVAKKWGLDLDRKERKGTRDYTAEMARVSGTGIIEEGLLFLWAMEKVSWLRSTHITKMGAVLIGARCQVYLDAWSNVHEKLLSNASAGRASDEALLSLADNWSSPEFRRFVDDLAQVVDEVYRVLGNDTWEAAEYIWDRVIELEEGFWPKEEEEERGA</sequence>
<feature type="domain" description="Thiaminase-2/PQQC" evidence="1">
    <location>
        <begin position="18"/>
        <end position="253"/>
    </location>
</feature>
<dbReference type="InterPro" id="IPR016084">
    <property type="entry name" value="Haem_Oase-like_multi-hlx"/>
</dbReference>
<dbReference type="PANTHER" id="PTHR41813:SF2">
    <property type="entry name" value="REGULATOR PAB1642, PUTATIVE (AFU_ORTHOLOGUE AFUA_3G11955)-RELATED"/>
    <property type="match status" value="1"/>
</dbReference>
<reference evidence="2" key="1">
    <citation type="submission" date="2018-04" db="EMBL/GenBank/DDBJ databases">
        <title>Whole genome sequencing of Hypsizygus marmoreus.</title>
        <authorList>
            <person name="Choi I.-G."/>
            <person name="Min B."/>
            <person name="Kim J.-G."/>
            <person name="Kim S."/>
            <person name="Oh Y.-L."/>
            <person name="Kong W.-S."/>
            <person name="Park H."/>
            <person name="Jeong J."/>
            <person name="Song E.-S."/>
        </authorList>
    </citation>
    <scope>NUCLEOTIDE SEQUENCE [LARGE SCALE GENOMIC DNA]</scope>
    <source>
        <strain evidence="2">51987-8</strain>
    </source>
</reference>
<dbReference type="InParanoid" id="A0A369KDP3"/>
<dbReference type="Gene3D" id="1.20.910.10">
    <property type="entry name" value="Heme oxygenase-like"/>
    <property type="match status" value="2"/>
</dbReference>
<dbReference type="Pfam" id="PF03070">
    <property type="entry name" value="TENA_THI-4"/>
    <property type="match status" value="1"/>
</dbReference>
<evidence type="ECO:0000259" key="1">
    <source>
        <dbReference type="Pfam" id="PF03070"/>
    </source>
</evidence>
<keyword evidence="3" id="KW-1185">Reference proteome</keyword>
<dbReference type="PANTHER" id="PTHR41813">
    <property type="entry name" value="REGULATOR PAB1642, PUTATIVE (AFU_ORTHOLOGUE AFUA_3G11955)-RELATED"/>
    <property type="match status" value="1"/>
</dbReference>
<dbReference type="CDD" id="cd19357">
    <property type="entry name" value="TenA_E_At3g16990-like"/>
    <property type="match status" value="1"/>
</dbReference>
<dbReference type="EMBL" id="LUEZ02000009">
    <property type="protein sequence ID" value="RDB29883.1"/>
    <property type="molecule type" value="Genomic_DNA"/>
</dbReference>
<proteinExistence type="predicted"/>
<evidence type="ECO:0000313" key="3">
    <source>
        <dbReference type="Proteomes" id="UP000076154"/>
    </source>
</evidence>
<gene>
    <name evidence="2" type="primary">TENA2</name>
    <name evidence="2" type="ORF">Hypma_014016</name>
</gene>
<protein>
    <submittedName>
        <fullName evidence="2">Bifunctional TENA2 protein</fullName>
    </submittedName>
</protein>
<dbReference type="GO" id="GO:0006772">
    <property type="term" value="P:thiamine metabolic process"/>
    <property type="evidence" value="ECO:0007669"/>
    <property type="project" value="UniProtKB-ARBA"/>
</dbReference>
<dbReference type="AlphaFoldDB" id="A0A369KDP3"/>
<dbReference type="OrthoDB" id="37730at2759"/>
<evidence type="ECO:0000313" key="2">
    <source>
        <dbReference type="EMBL" id="RDB29883.1"/>
    </source>
</evidence>
<comment type="caution">
    <text evidence="2">The sequence shown here is derived from an EMBL/GenBank/DDBJ whole genome shotgun (WGS) entry which is preliminary data.</text>
</comment>
<organism evidence="2 3">
    <name type="scientific">Hypsizygus marmoreus</name>
    <name type="common">White beech mushroom</name>
    <name type="synonym">Agaricus marmoreus</name>
    <dbReference type="NCBI Taxonomy" id="39966"/>
    <lineage>
        <taxon>Eukaryota</taxon>
        <taxon>Fungi</taxon>
        <taxon>Dikarya</taxon>
        <taxon>Basidiomycota</taxon>
        <taxon>Agaricomycotina</taxon>
        <taxon>Agaricomycetes</taxon>
        <taxon>Agaricomycetidae</taxon>
        <taxon>Agaricales</taxon>
        <taxon>Tricholomatineae</taxon>
        <taxon>Lyophyllaceae</taxon>
        <taxon>Hypsizygus</taxon>
    </lineage>
</organism>
<accession>A0A369KDP3</accession>
<dbReference type="Proteomes" id="UP000076154">
    <property type="component" value="Unassembled WGS sequence"/>
</dbReference>
<dbReference type="InterPro" id="IPR053261">
    <property type="entry name" value="Polyketide-peptide_reg"/>
</dbReference>
<dbReference type="STRING" id="39966.A0A369KDP3"/>
<dbReference type="SUPFAM" id="SSF48613">
    <property type="entry name" value="Heme oxygenase-like"/>
    <property type="match status" value="1"/>
</dbReference>